<keyword evidence="1" id="KW-0812">Transmembrane</keyword>
<dbReference type="Proteomes" id="UP001500037">
    <property type="component" value="Unassembled WGS sequence"/>
</dbReference>
<feature type="transmembrane region" description="Helical" evidence="1">
    <location>
        <begin position="128"/>
        <end position="146"/>
    </location>
</feature>
<comment type="caution">
    <text evidence="2">The sequence shown here is derived from an EMBL/GenBank/DDBJ whole genome shotgun (WGS) entry which is preliminary data.</text>
</comment>
<protein>
    <submittedName>
        <fullName evidence="2">DUF1453 family protein</fullName>
    </submittedName>
</protein>
<keyword evidence="1" id="KW-0472">Membrane</keyword>
<dbReference type="EMBL" id="BAAALF010000113">
    <property type="protein sequence ID" value="GAA1255204.1"/>
    <property type="molecule type" value="Genomic_DNA"/>
</dbReference>
<name>A0ABN1WPG3_9ACTN</name>
<gene>
    <name evidence="2" type="ORF">GCM10009665_52200</name>
</gene>
<feature type="transmembrane region" description="Helical" evidence="1">
    <location>
        <begin position="57"/>
        <end position="79"/>
    </location>
</feature>
<evidence type="ECO:0000313" key="3">
    <source>
        <dbReference type="Proteomes" id="UP001500037"/>
    </source>
</evidence>
<reference evidence="2 3" key="1">
    <citation type="journal article" date="2019" name="Int. J. Syst. Evol. Microbiol.">
        <title>The Global Catalogue of Microorganisms (GCM) 10K type strain sequencing project: providing services to taxonomists for standard genome sequencing and annotation.</title>
        <authorList>
            <consortium name="The Broad Institute Genomics Platform"/>
            <consortium name="The Broad Institute Genome Sequencing Center for Infectious Disease"/>
            <person name="Wu L."/>
            <person name="Ma J."/>
        </authorList>
    </citation>
    <scope>NUCLEOTIDE SEQUENCE [LARGE SCALE GENOMIC DNA]</scope>
    <source>
        <strain evidence="2 3">JCM 13004</strain>
    </source>
</reference>
<feature type="transmembrane region" description="Helical" evidence="1">
    <location>
        <begin position="91"/>
        <end position="116"/>
    </location>
</feature>
<accession>A0ABN1WPG3</accession>
<feature type="transmembrane region" description="Helical" evidence="1">
    <location>
        <begin position="6"/>
        <end position="22"/>
    </location>
</feature>
<proteinExistence type="predicted"/>
<dbReference type="RefSeq" id="WP_344444433.1">
    <property type="nucleotide sequence ID" value="NZ_BAAALF010000113.1"/>
</dbReference>
<evidence type="ECO:0000313" key="2">
    <source>
        <dbReference type="EMBL" id="GAA1255204.1"/>
    </source>
</evidence>
<sequence>MAGLVNIVVILAVVVLIARRQFQAKKLDTERRFWVLPLILAALALRDPHLIDPAHKVAAIGLLTASVLVVMAMGSVWGWTVRIWRESDGTLWARGTAATVAAWGGLIAIRLGLYGLGAVLHVHQDSNALLLTLGALLLVRGVVVNWRAHRLDSSPDLHAVA</sequence>
<keyword evidence="3" id="KW-1185">Reference proteome</keyword>
<keyword evidence="1" id="KW-1133">Transmembrane helix</keyword>
<organism evidence="2 3">
    <name type="scientific">Kitasatospora nipponensis</name>
    <dbReference type="NCBI Taxonomy" id="258049"/>
    <lineage>
        <taxon>Bacteria</taxon>
        <taxon>Bacillati</taxon>
        <taxon>Actinomycetota</taxon>
        <taxon>Actinomycetes</taxon>
        <taxon>Kitasatosporales</taxon>
        <taxon>Streptomycetaceae</taxon>
        <taxon>Kitasatospora</taxon>
    </lineage>
</organism>
<evidence type="ECO:0000256" key="1">
    <source>
        <dbReference type="SAM" id="Phobius"/>
    </source>
</evidence>